<feature type="transmembrane region" description="Helical" evidence="7">
    <location>
        <begin position="183"/>
        <end position="208"/>
    </location>
</feature>
<evidence type="ECO:0000256" key="5">
    <source>
        <dbReference type="ARBA" id="ARBA00038359"/>
    </source>
</evidence>
<dbReference type="InterPro" id="IPR049326">
    <property type="entry name" value="Rhodopsin_dom_fungi"/>
</dbReference>
<keyword evidence="4 7" id="KW-0472">Membrane</keyword>
<dbReference type="InterPro" id="IPR052337">
    <property type="entry name" value="SAT4-like"/>
</dbReference>
<keyword evidence="3 7" id="KW-1133">Transmembrane helix</keyword>
<evidence type="ECO:0000259" key="8">
    <source>
        <dbReference type="Pfam" id="PF20684"/>
    </source>
</evidence>
<proteinExistence type="inferred from homology"/>
<keyword evidence="10" id="KW-1185">Reference proteome</keyword>
<evidence type="ECO:0000256" key="2">
    <source>
        <dbReference type="ARBA" id="ARBA00022692"/>
    </source>
</evidence>
<dbReference type="PANTHER" id="PTHR33048:SF160">
    <property type="entry name" value="SAT4 FAMILY MEMBRANE PROTEIN"/>
    <property type="match status" value="1"/>
</dbReference>
<dbReference type="GO" id="GO:0016020">
    <property type="term" value="C:membrane"/>
    <property type="evidence" value="ECO:0007669"/>
    <property type="project" value="UniProtKB-SubCell"/>
</dbReference>
<feature type="transmembrane region" description="Helical" evidence="7">
    <location>
        <begin position="110"/>
        <end position="128"/>
    </location>
</feature>
<accession>A0A8H3J5S9</accession>
<evidence type="ECO:0000256" key="1">
    <source>
        <dbReference type="ARBA" id="ARBA00004141"/>
    </source>
</evidence>
<protein>
    <recommendedName>
        <fullName evidence="8">Rhodopsin domain-containing protein</fullName>
    </recommendedName>
</protein>
<evidence type="ECO:0000256" key="7">
    <source>
        <dbReference type="SAM" id="Phobius"/>
    </source>
</evidence>
<comment type="similarity">
    <text evidence="5">Belongs to the SAT4 family.</text>
</comment>
<reference evidence="9" key="1">
    <citation type="submission" date="2021-03" db="EMBL/GenBank/DDBJ databases">
        <authorList>
            <person name="Tagirdzhanova G."/>
        </authorList>
    </citation>
    <scope>NUCLEOTIDE SEQUENCE</scope>
</reference>
<dbReference type="PANTHER" id="PTHR33048">
    <property type="entry name" value="PTH11-LIKE INTEGRAL MEMBRANE PROTEIN (AFU_ORTHOLOGUE AFUA_5G11245)"/>
    <property type="match status" value="1"/>
</dbReference>
<dbReference type="Proteomes" id="UP000664203">
    <property type="component" value="Unassembled WGS sequence"/>
</dbReference>
<evidence type="ECO:0000313" key="9">
    <source>
        <dbReference type="EMBL" id="CAF9941272.1"/>
    </source>
</evidence>
<feature type="transmembrane region" description="Helical" evidence="7">
    <location>
        <begin position="220"/>
        <end position="240"/>
    </location>
</feature>
<dbReference type="Pfam" id="PF20684">
    <property type="entry name" value="Fung_rhodopsin"/>
    <property type="match status" value="1"/>
</dbReference>
<dbReference type="EMBL" id="CAJPDR010000644">
    <property type="protein sequence ID" value="CAF9941272.1"/>
    <property type="molecule type" value="Genomic_DNA"/>
</dbReference>
<evidence type="ECO:0000313" key="10">
    <source>
        <dbReference type="Proteomes" id="UP000664203"/>
    </source>
</evidence>
<gene>
    <name evidence="9" type="ORF">ALECFALPRED_009049</name>
</gene>
<feature type="transmembrane region" description="Helical" evidence="7">
    <location>
        <begin position="140"/>
        <end position="163"/>
    </location>
</feature>
<evidence type="ECO:0000256" key="4">
    <source>
        <dbReference type="ARBA" id="ARBA00023136"/>
    </source>
</evidence>
<feature type="region of interest" description="Disordered" evidence="6">
    <location>
        <begin position="359"/>
        <end position="394"/>
    </location>
</feature>
<evidence type="ECO:0000256" key="6">
    <source>
        <dbReference type="SAM" id="MobiDB-lite"/>
    </source>
</evidence>
<comment type="subcellular location">
    <subcellularLocation>
        <location evidence="1">Membrane</location>
        <topology evidence="1">Multi-pass membrane protein</topology>
    </subcellularLocation>
</comment>
<dbReference type="OrthoDB" id="5342292at2759"/>
<keyword evidence="2 7" id="KW-0812">Transmembrane</keyword>
<evidence type="ECO:0000256" key="3">
    <source>
        <dbReference type="ARBA" id="ARBA00022989"/>
    </source>
</evidence>
<comment type="caution">
    <text evidence="9">The sequence shown here is derived from an EMBL/GenBank/DDBJ whole genome shotgun (WGS) entry which is preliminary data.</text>
</comment>
<feature type="domain" description="Rhodopsin" evidence="8">
    <location>
        <begin position="45"/>
        <end position="284"/>
    </location>
</feature>
<sequence length="420" mass="45862">MSRTIGAIAPPPGIIPNFIDPHNVHKYNVITQSVCFATSTIFVSARLLTKIRFTPPLGPEDYTCFVAWLGLLAYGILDLVTDAYGEGTHLWDVTQTHAVHWAKLANVQEIIYGPIILITKISILLLYAKLFAPQRRSVTYILIQMLLYFNLLFYTAITVVKIFECTPRSKIWEKTTPGHCINLAVLLYVTGVVNTGSDIAILMLPLTVIWHLQMPTNRKIGVSAAFAAALFAPIASILRLEASIKGASSTDATYALFGISLWTQAEITTGVICSCLPTLPALYRHYAPKNSSMRPSGRREGLDSHTVKAPKHSILSSFRMAPNARYQDHDDPRLLRAEYLELGGVSGDERRGVELSGPITTKIEGGTDASTDWGATKSEGDGTLDSDGQDGHWGGITKTVCLESVPQPPMTTQGVGPRKP</sequence>
<organism evidence="9 10">
    <name type="scientific">Alectoria fallacina</name>
    <dbReference type="NCBI Taxonomy" id="1903189"/>
    <lineage>
        <taxon>Eukaryota</taxon>
        <taxon>Fungi</taxon>
        <taxon>Dikarya</taxon>
        <taxon>Ascomycota</taxon>
        <taxon>Pezizomycotina</taxon>
        <taxon>Lecanoromycetes</taxon>
        <taxon>OSLEUM clade</taxon>
        <taxon>Lecanoromycetidae</taxon>
        <taxon>Lecanorales</taxon>
        <taxon>Lecanorineae</taxon>
        <taxon>Parmeliaceae</taxon>
        <taxon>Alectoria</taxon>
    </lineage>
</organism>
<name>A0A8H3J5S9_9LECA</name>
<dbReference type="AlphaFoldDB" id="A0A8H3J5S9"/>